<dbReference type="PANTHER" id="PTHR43543:SF1">
    <property type="entry name" value="MALONIC SEMIALDEHYDE REDUCTASE RUTE-RELATED"/>
    <property type="match status" value="1"/>
</dbReference>
<dbReference type="Gene3D" id="3.40.109.10">
    <property type="entry name" value="NADH Oxidase"/>
    <property type="match status" value="1"/>
</dbReference>
<keyword evidence="6" id="KW-1185">Reference proteome</keyword>
<gene>
    <name evidence="4" type="ORF">BKA21_001005</name>
    <name evidence="3" type="ORF">Col01nite_06940</name>
</gene>
<keyword evidence="4" id="KW-0560">Oxidoreductase</keyword>
<comment type="caution">
    <text evidence="4">The sequence shown here is derived from an EMBL/GenBank/DDBJ whole genome shotgun (WGS) entry which is preliminary data.</text>
</comment>
<evidence type="ECO:0000313" key="6">
    <source>
        <dbReference type="Proteomes" id="UP000618382"/>
    </source>
</evidence>
<name>A0A7Y9FG97_9CELL</name>
<dbReference type="RefSeq" id="WP_140457266.1">
    <property type="nucleotide sequence ID" value="NZ_BAABFI010000011.1"/>
</dbReference>
<dbReference type="EMBL" id="BONN01000001">
    <property type="protein sequence ID" value="GIG31535.1"/>
    <property type="molecule type" value="Genomic_DNA"/>
</dbReference>
<evidence type="ECO:0000259" key="2">
    <source>
        <dbReference type="Pfam" id="PF00881"/>
    </source>
</evidence>
<protein>
    <submittedName>
        <fullName evidence="4">3-hydroxypropanoate dehydrogenase</fullName>
        <ecNumber evidence="4">1.1.1.-</ecNumber>
    </submittedName>
    <submittedName>
        <fullName evidence="3">Nitroreductase family protein</fullName>
    </submittedName>
</protein>
<evidence type="ECO:0000313" key="4">
    <source>
        <dbReference type="EMBL" id="NYD85456.1"/>
    </source>
</evidence>
<dbReference type="EC" id="1.1.1.-" evidence="4"/>
<dbReference type="GO" id="GO:0016491">
    <property type="term" value="F:oxidoreductase activity"/>
    <property type="evidence" value="ECO:0007669"/>
    <property type="project" value="UniProtKB-KW"/>
</dbReference>
<evidence type="ECO:0000256" key="1">
    <source>
        <dbReference type="SAM" id="MobiDB-lite"/>
    </source>
</evidence>
<dbReference type="EMBL" id="JACCBK010000001">
    <property type="protein sequence ID" value="NYD85456.1"/>
    <property type="molecule type" value="Genomic_DNA"/>
</dbReference>
<dbReference type="NCBIfam" id="NF003768">
    <property type="entry name" value="PRK05365.1"/>
    <property type="match status" value="1"/>
</dbReference>
<evidence type="ECO:0000313" key="5">
    <source>
        <dbReference type="Proteomes" id="UP000577956"/>
    </source>
</evidence>
<evidence type="ECO:0000313" key="3">
    <source>
        <dbReference type="EMBL" id="GIG31535.1"/>
    </source>
</evidence>
<dbReference type="SUPFAM" id="SSF55469">
    <property type="entry name" value="FMN-dependent nitroreductase-like"/>
    <property type="match status" value="1"/>
</dbReference>
<dbReference type="Pfam" id="PF00881">
    <property type="entry name" value="Nitroreductase"/>
    <property type="match status" value="1"/>
</dbReference>
<dbReference type="InterPro" id="IPR000415">
    <property type="entry name" value="Nitroreductase-like"/>
</dbReference>
<organism evidence="4 5">
    <name type="scientific">Cellulomonas oligotrophica</name>
    <dbReference type="NCBI Taxonomy" id="931536"/>
    <lineage>
        <taxon>Bacteria</taxon>
        <taxon>Bacillati</taxon>
        <taxon>Actinomycetota</taxon>
        <taxon>Actinomycetes</taxon>
        <taxon>Micrococcales</taxon>
        <taxon>Cellulomonadaceae</taxon>
        <taxon>Cellulomonas</taxon>
    </lineage>
</organism>
<sequence>MTTQTLPLPDGALLDEAAVHSLFLDARTVQTFTSQEVTDAQVAAAYDLARWAPTAMNTSPLRVALVRSAAARERLVQHMAPGNRDRVLAAPLALVVAADPAFHRHAATLVPHAPDFEASFEPQVEARERMSRDNAWLQAGYLLLALRGVGLGVGAMGGMDAAGVDADLFADQGWRTLLVLTVGHPEGEGTTRPRAPRLTFPQASTTL</sequence>
<feature type="domain" description="Nitroreductase" evidence="2">
    <location>
        <begin position="27"/>
        <end position="184"/>
    </location>
</feature>
<dbReference type="AlphaFoldDB" id="A0A7Y9FG97"/>
<feature type="region of interest" description="Disordered" evidence="1">
    <location>
        <begin position="185"/>
        <end position="207"/>
    </location>
</feature>
<dbReference type="Proteomes" id="UP000618382">
    <property type="component" value="Unassembled WGS sequence"/>
</dbReference>
<dbReference type="PANTHER" id="PTHR43543">
    <property type="entry name" value="MALONIC SEMIALDEHYDE REDUCTASE RUTE-RELATED"/>
    <property type="match status" value="1"/>
</dbReference>
<dbReference type="InterPro" id="IPR029479">
    <property type="entry name" value="Nitroreductase"/>
</dbReference>
<dbReference type="InterPro" id="IPR050461">
    <property type="entry name" value="Nitroreductase_HadB/RutE"/>
</dbReference>
<reference evidence="3 6" key="2">
    <citation type="submission" date="2021-01" db="EMBL/GenBank/DDBJ databases">
        <title>Whole genome shotgun sequence of Cellulomonas oligotrophica NBRC 109435.</title>
        <authorList>
            <person name="Komaki H."/>
            <person name="Tamura T."/>
        </authorList>
    </citation>
    <scope>NUCLEOTIDE SEQUENCE [LARGE SCALE GENOMIC DNA]</scope>
    <source>
        <strain evidence="3 6">NBRC 109435</strain>
    </source>
</reference>
<accession>A0A7Y9FG97</accession>
<proteinExistence type="predicted"/>
<dbReference type="Proteomes" id="UP000577956">
    <property type="component" value="Unassembled WGS sequence"/>
</dbReference>
<reference evidence="4 5" key="1">
    <citation type="submission" date="2020-07" db="EMBL/GenBank/DDBJ databases">
        <title>Sequencing the genomes of 1000 actinobacteria strains.</title>
        <authorList>
            <person name="Klenk H.-P."/>
        </authorList>
    </citation>
    <scope>NUCLEOTIDE SEQUENCE [LARGE SCALE GENOMIC DNA]</scope>
    <source>
        <strain evidence="4 5">DSM 24482</strain>
    </source>
</reference>